<evidence type="ECO:0000259" key="1">
    <source>
        <dbReference type="Pfam" id="PF07179"/>
    </source>
</evidence>
<dbReference type="Proteomes" id="UP000288669">
    <property type="component" value="Unassembled WGS sequence"/>
</dbReference>
<dbReference type="EMBL" id="NGJZ01000001">
    <property type="protein sequence ID" value="RSU08555.1"/>
    <property type="molecule type" value="Genomic_DNA"/>
</dbReference>
<dbReference type="Pfam" id="PF14581">
    <property type="entry name" value="SseB_C"/>
    <property type="match status" value="1"/>
</dbReference>
<dbReference type="Pfam" id="PF07179">
    <property type="entry name" value="SseB"/>
    <property type="match status" value="1"/>
</dbReference>
<sequence length="236" mass="27529">MNKQNIVENPKLCEMMKLLRKEYTKKIENKFYEQLWKSKFLLPAIVKEENKISIIKILDKQENEYLPIFTDWQNFQLNSDNTKESQSTIFTFEECFNIVQSDSSIFGIVINPYSDNLVLTRENLQFLEKSQTTIKKGEKISIGMPKDYPYQLVEACKNFFEEGTSVKSAFLLQMVKANQISLLLVIETKDEETILPKISKCVEKFLKSDDVLDIISLNTSLGQNVTKGYEPFFKRK</sequence>
<feature type="domain" description="SseB protein C-terminal" evidence="2">
    <location>
        <begin position="134"/>
        <end position="235"/>
    </location>
</feature>
<gene>
    <name evidence="3" type="ORF">CBF30_04810</name>
</gene>
<accession>A0A430AKE0</accession>
<evidence type="ECO:0000259" key="2">
    <source>
        <dbReference type="Pfam" id="PF14581"/>
    </source>
</evidence>
<feature type="domain" description="SseB protein N-terminal" evidence="1">
    <location>
        <begin position="15"/>
        <end position="124"/>
    </location>
</feature>
<comment type="caution">
    <text evidence="3">The sequence shown here is derived from an EMBL/GenBank/DDBJ whole genome shotgun (WGS) entry which is preliminary data.</text>
</comment>
<dbReference type="InterPro" id="IPR009839">
    <property type="entry name" value="SseB_N"/>
</dbReference>
<protein>
    <submittedName>
        <fullName evidence="3">Enhanced serine sensitivity protein SseB</fullName>
    </submittedName>
</protein>
<dbReference type="AlphaFoldDB" id="A0A430AKE0"/>
<keyword evidence="4" id="KW-1185">Reference proteome</keyword>
<dbReference type="RefSeq" id="WP_126823254.1">
    <property type="nucleotide sequence ID" value="NZ_JBHLWU010000001.1"/>
</dbReference>
<organism evidence="3 4">
    <name type="scientific">Vagococcus entomophilus</name>
    <dbReference type="NCBI Taxonomy" id="1160095"/>
    <lineage>
        <taxon>Bacteria</taxon>
        <taxon>Bacillati</taxon>
        <taxon>Bacillota</taxon>
        <taxon>Bacilli</taxon>
        <taxon>Lactobacillales</taxon>
        <taxon>Enterococcaceae</taxon>
        <taxon>Vagococcus</taxon>
    </lineage>
</organism>
<evidence type="ECO:0000313" key="4">
    <source>
        <dbReference type="Proteomes" id="UP000288669"/>
    </source>
</evidence>
<dbReference type="OrthoDB" id="1639333at2"/>
<name>A0A430AKE0_9ENTE</name>
<reference evidence="3 4" key="1">
    <citation type="submission" date="2017-05" db="EMBL/GenBank/DDBJ databases">
        <title>Vagococcus spp. assemblies.</title>
        <authorList>
            <person name="Gulvik C.A."/>
        </authorList>
    </citation>
    <scope>NUCLEOTIDE SEQUENCE [LARGE SCALE GENOMIC DNA]</scope>
    <source>
        <strain evidence="3 4">DSM 24756</strain>
    </source>
</reference>
<proteinExistence type="predicted"/>
<evidence type="ECO:0000313" key="3">
    <source>
        <dbReference type="EMBL" id="RSU08555.1"/>
    </source>
</evidence>
<dbReference type="InterPro" id="IPR027945">
    <property type="entry name" value="SseB_C"/>
</dbReference>